<feature type="region of interest" description="Disordered" evidence="6">
    <location>
        <begin position="545"/>
        <end position="581"/>
    </location>
</feature>
<evidence type="ECO:0000256" key="3">
    <source>
        <dbReference type="ARBA" id="ARBA00019613"/>
    </source>
</evidence>
<name>A0A871REX4_DEKBR</name>
<feature type="region of interest" description="Disordered" evidence="6">
    <location>
        <begin position="1"/>
        <end position="26"/>
    </location>
</feature>
<dbReference type="KEGG" id="bbrx:BRETT_000768"/>
<dbReference type="Pfam" id="PF16987">
    <property type="entry name" value="KIX_2"/>
    <property type="match status" value="1"/>
</dbReference>
<evidence type="ECO:0000313" key="10">
    <source>
        <dbReference type="Proteomes" id="UP000663131"/>
    </source>
</evidence>
<dbReference type="RefSeq" id="XP_041137544.1">
    <property type="nucleotide sequence ID" value="XM_041279330.1"/>
</dbReference>
<feature type="region of interest" description="Disordered" evidence="6">
    <location>
        <begin position="881"/>
        <end position="935"/>
    </location>
</feature>
<evidence type="ECO:0000259" key="8">
    <source>
        <dbReference type="Pfam" id="PF18535"/>
    </source>
</evidence>
<evidence type="ECO:0000313" key="9">
    <source>
        <dbReference type="EMBL" id="QOU21051.1"/>
    </source>
</evidence>
<feature type="region of interest" description="Disordered" evidence="6">
    <location>
        <begin position="812"/>
        <end position="837"/>
    </location>
</feature>
<comment type="similarity">
    <text evidence="2">Belongs to the Mediator complex subunit 15 family.</text>
</comment>
<feature type="compositionally biased region" description="Gly residues" evidence="6">
    <location>
        <begin position="266"/>
        <end position="275"/>
    </location>
</feature>
<keyword evidence="5" id="KW-0175">Coiled coil</keyword>
<dbReference type="PANTHER" id="PTHR16148:SF14">
    <property type="entry name" value="MYND-TYPE DOMAIN-CONTAINING PROTEIN"/>
    <property type="match status" value="1"/>
</dbReference>
<evidence type="ECO:0000256" key="1">
    <source>
        <dbReference type="ARBA" id="ARBA00004123"/>
    </source>
</evidence>
<reference evidence="9" key="1">
    <citation type="submission" date="2020-10" db="EMBL/GenBank/DDBJ databases">
        <authorList>
            <person name="Palmer J.M."/>
        </authorList>
    </citation>
    <scope>NUCLEOTIDE SEQUENCE</scope>
    <source>
        <strain evidence="9">UCD 2041</strain>
    </source>
</reference>
<feature type="region of interest" description="Disordered" evidence="6">
    <location>
        <begin position="436"/>
        <end position="481"/>
    </location>
</feature>
<evidence type="ECO:0000256" key="6">
    <source>
        <dbReference type="SAM" id="MobiDB-lite"/>
    </source>
</evidence>
<feature type="compositionally biased region" description="Basic and acidic residues" evidence="6">
    <location>
        <begin position="1000"/>
        <end position="1011"/>
    </location>
</feature>
<evidence type="ECO:0000259" key="7">
    <source>
        <dbReference type="Pfam" id="PF16987"/>
    </source>
</evidence>
<feature type="compositionally biased region" description="Low complexity" evidence="6">
    <location>
        <begin position="922"/>
        <end position="935"/>
    </location>
</feature>
<dbReference type="InterPro" id="IPR036546">
    <property type="entry name" value="MED15_KIX"/>
</dbReference>
<protein>
    <recommendedName>
        <fullName evidence="3">Mediator of RNA polymerase II transcription subunit 15</fullName>
    </recommendedName>
</protein>
<feature type="region of interest" description="Disordered" evidence="6">
    <location>
        <begin position="254"/>
        <end position="279"/>
    </location>
</feature>
<feature type="region of interest" description="Disordered" evidence="6">
    <location>
        <begin position="343"/>
        <end position="362"/>
    </location>
</feature>
<feature type="compositionally biased region" description="Polar residues" evidence="6">
    <location>
        <begin position="1032"/>
        <end position="1044"/>
    </location>
</feature>
<feature type="compositionally biased region" description="Basic residues" evidence="6">
    <location>
        <begin position="911"/>
        <end position="921"/>
    </location>
</feature>
<feature type="region of interest" description="Disordered" evidence="6">
    <location>
        <begin position="999"/>
        <end position="1044"/>
    </location>
</feature>
<accession>A0A871REX4</accession>
<dbReference type="GO" id="GO:0005730">
    <property type="term" value="C:nucleolus"/>
    <property type="evidence" value="ECO:0007669"/>
    <property type="project" value="TreeGrafter"/>
</dbReference>
<dbReference type="GO" id="GO:0005654">
    <property type="term" value="C:nucleoplasm"/>
    <property type="evidence" value="ECO:0007669"/>
    <property type="project" value="TreeGrafter"/>
</dbReference>
<organism evidence="9 10">
    <name type="scientific">Dekkera bruxellensis</name>
    <name type="common">Brettanomyces custersii</name>
    <dbReference type="NCBI Taxonomy" id="5007"/>
    <lineage>
        <taxon>Eukaryota</taxon>
        <taxon>Fungi</taxon>
        <taxon>Dikarya</taxon>
        <taxon>Ascomycota</taxon>
        <taxon>Saccharomycotina</taxon>
        <taxon>Pichiomycetes</taxon>
        <taxon>Pichiales</taxon>
        <taxon>Pichiaceae</taxon>
        <taxon>Brettanomyces</taxon>
    </lineage>
</organism>
<feature type="domain" description="Mediator complex subunit 15 KIX" evidence="7">
    <location>
        <begin position="28"/>
        <end position="99"/>
    </location>
</feature>
<dbReference type="PANTHER" id="PTHR16148">
    <property type="entry name" value="NF-KAPPA-B-REPRESSING FACTOR-RELATED"/>
    <property type="match status" value="1"/>
</dbReference>
<dbReference type="GeneID" id="64572693"/>
<feature type="domain" description="Gal11 coactivator" evidence="8">
    <location>
        <begin position="178"/>
        <end position="255"/>
    </location>
</feature>
<dbReference type="GO" id="GO:0003712">
    <property type="term" value="F:transcription coregulator activity"/>
    <property type="evidence" value="ECO:0007669"/>
    <property type="project" value="InterPro"/>
</dbReference>
<dbReference type="GO" id="GO:0016592">
    <property type="term" value="C:mediator complex"/>
    <property type="evidence" value="ECO:0007669"/>
    <property type="project" value="InterPro"/>
</dbReference>
<feature type="compositionally biased region" description="Gly residues" evidence="6">
    <location>
        <begin position="560"/>
        <end position="569"/>
    </location>
</feature>
<feature type="region of interest" description="Disordered" evidence="6">
    <location>
        <begin position="1136"/>
        <end position="1172"/>
    </location>
</feature>
<sequence length="1188" mass="128124">MNGNGFISPNGGGMPQQGQQPMIAPNGIGTNDRKQFINIILASIAKIQGMHFNDAKTRPIAQQFEKYAFTNSINKQQYVNFLKSKIAGITQARKNAIQRQRQKQQQQQVQQQQVQQKQVQQQQVQQQAQQQQAQQVQQAQQAQISPQQGKFAPGMMQSAQNQYASQFASGNSNQQMMQQAQAQVQHLKIDMQTMAIPQPLLQRLPQVFPKNMNSWGQIMPYFRHSKLTQKDLTTIKQVYAVHLQLVRNKQQQQRQRIQQQSVQAGRGVGNGGNGNGNVNNAGVSNNGINNNDINNNAINNAGVNNAAINNTGINNNAINNNNISSNVPSPQQILMMQGRAQNGQNSTLQNTNGMNSAPRSNQQQNIPAITAQQLQVYKQQAVQAIKNLQAAGKLPATLTREQGNMYARKYLFHVLSLKQRKLNGQLGAMNAVPAAPQRVSQFQQQRKQRAEAQARQRGSVGASNAGSQGNSGNSGNMGVNMNMNNMNNMNLGNVNMGNVNMGNASNVNKVNNVSNLNNLNNLTSPDNSGRTQFAGQLPTNQNQARQLGPGVGSNAAVRGLGSGNSGAGMSGVSQGPGLASAQKTADGRTILTPRLFNGIRATQDDWKRLKAIYRETASSPINLKDVTDSLTNTEKQQIIRLVRQLQQLMIITETVIIPNFYMLTRSYDGTKKLIYSELMIKQVLEKLKAGGRFYANLDLLTRIQNQITRFLGYIKEQNTKLVRMQRQQPRAQAQVGLGMPNSAVGTRVSPAVVSQQFKELAEQRHQPADEGDGLNQNQNLNLSQGQNLNQNLNQHMNANQGQAQNQNLGANQNLNLGQNQNSNLNPSLNLNQNLNPNLNQNLTLAQNHPSVAQQRRMQQFTAHSLQPQYLNQGAASPLSAGTPMAATPLGSSPGALGAMGIASPAAATPPTRRRRKPRARKGTAGAAGAAGSAQGPPAAAAAAASAEAQALMKENAEHVAAVGARAVAADKERARRRRLAAHDAGRYLLATLADSLNLPEQERRVEQEKKGGSANANSANGNPNSVSNPSNTKTKSADSASPGSSILTPSAVLATPLAFNVKTPLPARLYDTPKMGATGALAVAALGAAAGRSHWTGKVRSACVSGAFEGIVGDVPRDLERKRLVGKDLIGLVYPTPPDDDASATSKRRKLSGSEVGNALATPTPLKSEGDAPDLRLDLDKFWDFDRV</sequence>
<dbReference type="InterPro" id="IPR008626">
    <property type="entry name" value="Mediator_Med15_fun"/>
</dbReference>
<evidence type="ECO:0000256" key="4">
    <source>
        <dbReference type="ARBA" id="ARBA00023242"/>
    </source>
</evidence>
<dbReference type="Pfam" id="PF18535">
    <property type="entry name" value="Gal11_ABD1"/>
    <property type="match status" value="1"/>
</dbReference>
<comment type="subcellular location">
    <subcellularLocation>
        <location evidence="1">Nucleus</location>
    </subcellularLocation>
</comment>
<dbReference type="InterPro" id="IPR033789">
    <property type="entry name" value="Gal11_coact"/>
</dbReference>
<dbReference type="Proteomes" id="UP000663131">
    <property type="component" value="Chromosome 8"/>
</dbReference>
<feature type="compositionally biased region" description="Basic and acidic residues" evidence="6">
    <location>
        <begin position="759"/>
        <end position="768"/>
    </location>
</feature>
<dbReference type="OrthoDB" id="1938591at2759"/>
<evidence type="ECO:0000256" key="5">
    <source>
        <dbReference type="SAM" id="Coils"/>
    </source>
</evidence>
<dbReference type="Pfam" id="PF05397">
    <property type="entry name" value="Med15_fungi"/>
    <property type="match status" value="1"/>
</dbReference>
<feature type="compositionally biased region" description="Low complexity" evidence="6">
    <location>
        <begin position="1012"/>
        <end position="1031"/>
    </location>
</feature>
<dbReference type="GO" id="GO:0006357">
    <property type="term" value="P:regulation of transcription by RNA polymerase II"/>
    <property type="evidence" value="ECO:0007669"/>
    <property type="project" value="InterPro"/>
</dbReference>
<gene>
    <name evidence="9" type="ORF">BRETT_000768</name>
</gene>
<dbReference type="AlphaFoldDB" id="A0A871REX4"/>
<dbReference type="EMBL" id="CP063136">
    <property type="protein sequence ID" value="QOU21051.1"/>
    <property type="molecule type" value="Genomic_DNA"/>
</dbReference>
<evidence type="ECO:0000256" key="2">
    <source>
        <dbReference type="ARBA" id="ARBA00009807"/>
    </source>
</evidence>
<dbReference type="Gene3D" id="1.10.246.20">
    <property type="entry name" value="Coactivator CBP, KIX domain"/>
    <property type="match status" value="1"/>
</dbReference>
<keyword evidence="4" id="KW-0539">Nucleus</keyword>
<feature type="coiled-coil region" evidence="5">
    <location>
        <begin position="97"/>
        <end position="139"/>
    </location>
</feature>
<dbReference type="Gene3D" id="1.10.287.2920">
    <property type="match status" value="1"/>
</dbReference>
<dbReference type="InterPro" id="IPR036529">
    <property type="entry name" value="KIX_dom_sf"/>
</dbReference>
<reference evidence="9" key="2">
    <citation type="journal article" name="BMC Genomics">
        <title>New genome assemblies reveal patterns of domestication and adaptation across Brettanomyces (Dekkera) species.</title>
        <authorList>
            <person name="Roach M.J."/>
            <person name="Borneman A.R."/>
        </authorList>
    </citation>
    <scope>NUCLEOTIDE SEQUENCE</scope>
    <source>
        <strain evidence="9">UCD 2041</strain>
    </source>
</reference>
<proteinExistence type="inferred from homology"/>
<feature type="compositionally biased region" description="Low complexity" evidence="6">
    <location>
        <begin position="455"/>
        <end position="481"/>
    </location>
</feature>
<feature type="compositionally biased region" description="Low complexity" evidence="6">
    <location>
        <begin position="436"/>
        <end position="447"/>
    </location>
</feature>
<feature type="region of interest" description="Disordered" evidence="6">
    <location>
        <begin position="756"/>
        <end position="781"/>
    </location>
</feature>